<dbReference type="GO" id="GO:0032472">
    <property type="term" value="P:Golgi calcium ion transport"/>
    <property type="evidence" value="ECO:0007669"/>
    <property type="project" value="TreeGrafter"/>
</dbReference>
<dbReference type="Proteomes" id="UP000327013">
    <property type="component" value="Unassembled WGS sequence"/>
</dbReference>
<feature type="compositionally biased region" description="Basic and acidic residues" evidence="6">
    <location>
        <begin position="124"/>
        <end position="170"/>
    </location>
</feature>
<evidence type="ECO:0000256" key="6">
    <source>
        <dbReference type="SAM" id="MobiDB-lite"/>
    </source>
</evidence>
<dbReference type="PANTHER" id="PTHR12608:SF1">
    <property type="entry name" value="TRANSMEMBRANE PROTEIN 165"/>
    <property type="match status" value="1"/>
</dbReference>
<feature type="region of interest" description="Disordered" evidence="6">
    <location>
        <begin position="56"/>
        <end position="219"/>
    </location>
</feature>
<evidence type="ECO:0000256" key="1">
    <source>
        <dbReference type="ARBA" id="ARBA00004141"/>
    </source>
</evidence>
<dbReference type="GO" id="GO:0005794">
    <property type="term" value="C:Golgi apparatus"/>
    <property type="evidence" value="ECO:0007669"/>
    <property type="project" value="TreeGrafter"/>
</dbReference>
<comment type="subcellular location">
    <subcellularLocation>
        <location evidence="1">Membrane</location>
        <topology evidence="1">Multi-pass membrane protein</topology>
    </subcellularLocation>
</comment>
<dbReference type="GO" id="GO:0005384">
    <property type="term" value="F:manganese ion transmembrane transporter activity"/>
    <property type="evidence" value="ECO:0007669"/>
    <property type="project" value="TreeGrafter"/>
</dbReference>
<dbReference type="EMBL" id="VIBQ01000010">
    <property type="protein sequence ID" value="KAB8338793.1"/>
    <property type="molecule type" value="Genomic_DNA"/>
</dbReference>
<keyword evidence="10" id="KW-1185">Reference proteome</keyword>
<feature type="compositionally biased region" description="Basic and acidic residues" evidence="6">
    <location>
        <begin position="56"/>
        <end position="68"/>
    </location>
</feature>
<feature type="transmembrane region" description="Helical" evidence="7">
    <location>
        <begin position="279"/>
        <end position="298"/>
    </location>
</feature>
<gene>
    <name evidence="9" type="ORF">FH972_021738</name>
</gene>
<keyword evidence="4 7" id="KW-1133">Transmembrane helix</keyword>
<dbReference type="InterPro" id="IPR001727">
    <property type="entry name" value="GDT1-like"/>
</dbReference>
<dbReference type="GO" id="GO:0015085">
    <property type="term" value="F:calcium ion transmembrane transporter activity"/>
    <property type="evidence" value="ECO:0007669"/>
    <property type="project" value="TreeGrafter"/>
</dbReference>
<protein>
    <recommendedName>
        <fullName evidence="11">GDT1 family protein</fullName>
    </recommendedName>
</protein>
<organism evidence="9 10">
    <name type="scientific">Carpinus fangiana</name>
    <dbReference type="NCBI Taxonomy" id="176857"/>
    <lineage>
        <taxon>Eukaryota</taxon>
        <taxon>Viridiplantae</taxon>
        <taxon>Streptophyta</taxon>
        <taxon>Embryophyta</taxon>
        <taxon>Tracheophyta</taxon>
        <taxon>Spermatophyta</taxon>
        <taxon>Magnoliopsida</taxon>
        <taxon>eudicotyledons</taxon>
        <taxon>Gunneridae</taxon>
        <taxon>Pentapetalae</taxon>
        <taxon>rosids</taxon>
        <taxon>fabids</taxon>
        <taxon>Fagales</taxon>
        <taxon>Betulaceae</taxon>
        <taxon>Carpinus</taxon>
    </lineage>
</organism>
<keyword evidence="5 7" id="KW-0472">Membrane</keyword>
<feature type="region of interest" description="Disordered" evidence="6">
    <location>
        <begin position="375"/>
        <end position="406"/>
    </location>
</feature>
<dbReference type="OrthoDB" id="442680at2759"/>
<evidence type="ECO:0000256" key="8">
    <source>
        <dbReference type="SAM" id="SignalP"/>
    </source>
</evidence>
<dbReference type="Pfam" id="PF01169">
    <property type="entry name" value="GDT1"/>
    <property type="match status" value="2"/>
</dbReference>
<evidence type="ECO:0000256" key="7">
    <source>
        <dbReference type="SAM" id="Phobius"/>
    </source>
</evidence>
<dbReference type="PANTHER" id="PTHR12608">
    <property type="entry name" value="TRANSMEMBRANE PROTEIN HTP-1 RELATED"/>
    <property type="match status" value="1"/>
</dbReference>
<dbReference type="InterPro" id="IPR049555">
    <property type="entry name" value="GDT1-like_CS"/>
</dbReference>
<keyword evidence="8" id="KW-0732">Signal</keyword>
<evidence type="ECO:0000313" key="10">
    <source>
        <dbReference type="Proteomes" id="UP000327013"/>
    </source>
</evidence>
<dbReference type="PROSITE" id="PS01214">
    <property type="entry name" value="UPF0016"/>
    <property type="match status" value="1"/>
</dbReference>
<comment type="caution">
    <text evidence="9">The sequence shown here is derived from an EMBL/GenBank/DDBJ whole genome shotgun (WGS) entry which is preliminary data.</text>
</comment>
<reference evidence="9 10" key="1">
    <citation type="submission" date="2019-06" db="EMBL/GenBank/DDBJ databases">
        <title>A chromosomal-level reference genome of Carpinus fangiana (Coryloideae, Betulaceae).</title>
        <authorList>
            <person name="Yang X."/>
            <person name="Wang Z."/>
            <person name="Zhang L."/>
            <person name="Hao G."/>
            <person name="Liu J."/>
            <person name="Yang Y."/>
        </authorList>
    </citation>
    <scope>NUCLEOTIDE SEQUENCE [LARGE SCALE GENOMIC DNA]</scope>
    <source>
        <strain evidence="9">Cfa_2016G</strain>
        <tissue evidence="9">Leaf</tissue>
    </source>
</reference>
<dbReference type="GO" id="GO:0016020">
    <property type="term" value="C:membrane"/>
    <property type="evidence" value="ECO:0007669"/>
    <property type="project" value="UniProtKB-SubCell"/>
</dbReference>
<feature type="compositionally biased region" description="Basic and acidic residues" evidence="6">
    <location>
        <begin position="179"/>
        <end position="198"/>
    </location>
</feature>
<feature type="compositionally biased region" description="Low complexity" evidence="6">
    <location>
        <begin position="389"/>
        <end position="406"/>
    </location>
</feature>
<evidence type="ECO:0000256" key="2">
    <source>
        <dbReference type="ARBA" id="ARBA00009190"/>
    </source>
</evidence>
<feature type="transmembrane region" description="Helical" evidence="7">
    <location>
        <begin position="310"/>
        <end position="328"/>
    </location>
</feature>
<proteinExistence type="inferred from homology"/>
<feature type="signal peptide" evidence="8">
    <location>
        <begin position="1"/>
        <end position="25"/>
    </location>
</feature>
<comment type="similarity">
    <text evidence="2">Belongs to the GDT1 family.</text>
</comment>
<evidence type="ECO:0000256" key="4">
    <source>
        <dbReference type="ARBA" id="ARBA00022989"/>
    </source>
</evidence>
<sequence length="570" mass="60757">MKLATAPWPFLLLALSSFQVATSSAEPISADGLSSPAALARDTEGLDRLVKYDVGTKDAPVDGKDGKPHAGPFVDPLPYKDSKSTQASPSKINDGDKPTSEDSVMNDPTRQAPKKGTTGTEGGVSEKERNRKAQDASGETRLKKPEPPKEPQPEHAEEGMKLVDTSKTRGADGSTTGDSSRDDPTDKKSAPGLKKPENLPDTPHQIPHPDPPSGSSKDRVISKPLKLLDDSDDEDFAADSAGMVPWDALMGSFSSIAASEIGDKTFIVAALMAMRHPRLQVFTAAFSALFVMTILSAVTGHAVGSLISKSWAAVLAALLFLVFGIKSIKEGMDMDPDQGVGEEMREVQAELEEKEVDMARSARRRASSISPYALESGRVPRSRSRSGIKRSPSDSPSGSPKKHGPSIPGSVAGIKNLLGLILSPAWVETFSMTFIGELGDRSQIATVAMAAGQEYFWVMVGATLGHFLCTGVAVVGGSVLAGRITMRKGTHNARRVAALLDSRACRRKSPEAQPQFTDVCITTDILQSKANVSIIIPNWAHWRGFLARFLPPPGHAKPKTTMNDGHALIV</sequence>
<feature type="transmembrane region" description="Helical" evidence="7">
    <location>
        <begin position="455"/>
        <end position="481"/>
    </location>
</feature>
<evidence type="ECO:0000256" key="5">
    <source>
        <dbReference type="ARBA" id="ARBA00023136"/>
    </source>
</evidence>
<dbReference type="AlphaFoldDB" id="A0A5N6KQR6"/>
<feature type="chain" id="PRO_5024342618" description="GDT1 family protein" evidence="8">
    <location>
        <begin position="26"/>
        <end position="570"/>
    </location>
</feature>
<name>A0A5N6KQR6_9ROSI</name>
<evidence type="ECO:0000313" key="9">
    <source>
        <dbReference type="EMBL" id="KAB8338793.1"/>
    </source>
</evidence>
<dbReference type="GO" id="GO:0032468">
    <property type="term" value="P:Golgi calcium ion homeostasis"/>
    <property type="evidence" value="ECO:0007669"/>
    <property type="project" value="TreeGrafter"/>
</dbReference>
<keyword evidence="3 7" id="KW-0812">Transmembrane</keyword>
<evidence type="ECO:0000256" key="3">
    <source>
        <dbReference type="ARBA" id="ARBA00022692"/>
    </source>
</evidence>
<accession>A0A5N6KQR6</accession>
<evidence type="ECO:0008006" key="11">
    <source>
        <dbReference type="Google" id="ProtNLM"/>
    </source>
</evidence>